<dbReference type="EMBL" id="UINC01184285">
    <property type="protein sequence ID" value="SVD95423.1"/>
    <property type="molecule type" value="Genomic_DNA"/>
</dbReference>
<feature type="non-terminal residue" evidence="2">
    <location>
        <position position="25"/>
    </location>
</feature>
<feature type="compositionally biased region" description="Basic and acidic residues" evidence="1">
    <location>
        <begin position="16"/>
        <end position="25"/>
    </location>
</feature>
<evidence type="ECO:0000313" key="2">
    <source>
        <dbReference type="EMBL" id="SVD95423.1"/>
    </source>
</evidence>
<reference evidence="2" key="1">
    <citation type="submission" date="2018-05" db="EMBL/GenBank/DDBJ databases">
        <authorList>
            <person name="Lanie J.A."/>
            <person name="Ng W.-L."/>
            <person name="Kazmierczak K.M."/>
            <person name="Andrzejewski T.M."/>
            <person name="Davidsen T.M."/>
            <person name="Wayne K.J."/>
            <person name="Tettelin H."/>
            <person name="Glass J.I."/>
            <person name="Rusch D."/>
            <person name="Podicherti R."/>
            <person name="Tsui H.-C.T."/>
            <person name="Winkler M.E."/>
        </authorList>
    </citation>
    <scope>NUCLEOTIDE SEQUENCE</scope>
</reference>
<evidence type="ECO:0000256" key="1">
    <source>
        <dbReference type="SAM" id="MobiDB-lite"/>
    </source>
</evidence>
<protein>
    <submittedName>
        <fullName evidence="2">Uncharacterized protein</fullName>
    </submittedName>
</protein>
<accession>A0A382ZJ30</accession>
<gene>
    <name evidence="2" type="ORF">METZ01_LOCUS448277</name>
</gene>
<dbReference type="AlphaFoldDB" id="A0A382ZJ30"/>
<feature type="region of interest" description="Disordered" evidence="1">
    <location>
        <begin position="1"/>
        <end position="25"/>
    </location>
</feature>
<proteinExistence type="predicted"/>
<name>A0A382ZJ30_9ZZZZ</name>
<organism evidence="2">
    <name type="scientific">marine metagenome</name>
    <dbReference type="NCBI Taxonomy" id="408172"/>
    <lineage>
        <taxon>unclassified sequences</taxon>
        <taxon>metagenomes</taxon>
        <taxon>ecological metagenomes</taxon>
    </lineage>
</organism>
<sequence length="25" mass="2762">MYPSSPLGDTEGDIPTGRDVEWEPL</sequence>